<accession>A0A367ZQD5</accession>
<proteinExistence type="predicted"/>
<evidence type="ECO:0000313" key="5">
    <source>
        <dbReference type="Proteomes" id="UP000252355"/>
    </source>
</evidence>
<feature type="domain" description="NADH:flavin oxidoreductase/NADH oxidase N-terminal" evidence="3">
    <location>
        <begin position="14"/>
        <end position="257"/>
    </location>
</feature>
<name>A0A367ZQD5_9BACT</name>
<protein>
    <submittedName>
        <fullName evidence="4">NADH:flavin oxidoreductase/NADH oxidase</fullName>
    </submittedName>
</protein>
<sequence>MAGPAAPPPSPATLWDPLVLPRLTLPHRVVRAATYDNLATPDGYPTAAQGELLAALACGGAGTIITGFAYVSRQGRALQGGQAGIDHDDKIAPWARVLEQVRRAEAGTKVLLQIAHTGRQTTAGATGRPVVGAGPVRCTYFLSPVRPLTEREIGGVVRSFVAAAERAWRAGFDGVQVHAAHGYLIHQFLSPRTNRRRDAYGADPLRLLREIVEGIRARTPLAILLKLSAGEDGRGGLTLDRVVDYARAIDAWEVDALEISYGTMEIPLNIIRGAVPADVSLRYNPLFRRWGRVAIALFRRFLLPWYKKRFLPFQEMYNVDAAYRIARAVRTPVLVTGGIRTGAQIAALVADRGLAGATLARPFIREPDFVARLRADPGRRSTCLSCNLCTVMCDSPYPLRCWMDAPADLRREALGE</sequence>
<dbReference type="GO" id="GO:0010181">
    <property type="term" value="F:FMN binding"/>
    <property type="evidence" value="ECO:0007669"/>
    <property type="project" value="InterPro"/>
</dbReference>
<organism evidence="4 5">
    <name type="scientific">Candidatus Ozemobacter sibiricus</name>
    <dbReference type="NCBI Taxonomy" id="2268124"/>
    <lineage>
        <taxon>Bacteria</taxon>
        <taxon>Candidatus Ozemobacteria</taxon>
        <taxon>Candidatus Ozemobacterales</taxon>
        <taxon>Candidatus Ozemobacteraceae</taxon>
        <taxon>Candidatus Ozemobacter</taxon>
    </lineage>
</organism>
<dbReference type="AlphaFoldDB" id="A0A367ZQD5"/>
<evidence type="ECO:0000259" key="3">
    <source>
        <dbReference type="Pfam" id="PF00724"/>
    </source>
</evidence>
<dbReference type="InterPro" id="IPR013785">
    <property type="entry name" value="Aldolase_TIM"/>
</dbReference>
<evidence type="ECO:0000256" key="1">
    <source>
        <dbReference type="ARBA" id="ARBA00022630"/>
    </source>
</evidence>
<dbReference type="InterPro" id="IPR051799">
    <property type="entry name" value="NADH_flavin_oxidoreductase"/>
</dbReference>
<dbReference type="Proteomes" id="UP000252355">
    <property type="component" value="Unassembled WGS sequence"/>
</dbReference>
<dbReference type="InterPro" id="IPR001155">
    <property type="entry name" value="OxRdtase_FMN_N"/>
</dbReference>
<keyword evidence="2" id="KW-0560">Oxidoreductase</keyword>
<reference evidence="4 5" key="1">
    <citation type="submission" date="2018-05" db="EMBL/GenBank/DDBJ databases">
        <title>A metagenomic window into the 2 km-deep terrestrial subsurface aquifer revealed taxonomically and functionally diverse microbial community comprising novel uncultured bacterial lineages.</title>
        <authorList>
            <person name="Kadnikov V.V."/>
            <person name="Mardanov A.V."/>
            <person name="Beletsky A.V."/>
            <person name="Banks D."/>
            <person name="Pimenov N.V."/>
            <person name="Frank Y.A."/>
            <person name="Karnachuk O.V."/>
            <person name="Ravin N.V."/>
        </authorList>
    </citation>
    <scope>NUCLEOTIDE SEQUENCE [LARGE SCALE GENOMIC DNA]</scope>
    <source>
        <strain evidence="4">BY5</strain>
    </source>
</reference>
<gene>
    <name evidence="4" type="ORF">OZSIB_3520</name>
</gene>
<dbReference type="Pfam" id="PF00724">
    <property type="entry name" value="Oxidored_FMN"/>
    <property type="match status" value="1"/>
</dbReference>
<dbReference type="GO" id="GO:0016491">
    <property type="term" value="F:oxidoreductase activity"/>
    <property type="evidence" value="ECO:0007669"/>
    <property type="project" value="UniProtKB-KW"/>
</dbReference>
<evidence type="ECO:0000256" key="2">
    <source>
        <dbReference type="ARBA" id="ARBA00023002"/>
    </source>
</evidence>
<dbReference type="PANTHER" id="PTHR43656:SF2">
    <property type="entry name" value="BINDING OXIDOREDUCTASE, PUTATIVE (AFU_ORTHOLOGUE AFUA_2G08260)-RELATED"/>
    <property type="match status" value="1"/>
</dbReference>
<dbReference type="EMBL" id="QOQW01000007">
    <property type="protein sequence ID" value="RCK80338.1"/>
    <property type="molecule type" value="Genomic_DNA"/>
</dbReference>
<dbReference type="Gene3D" id="3.20.20.70">
    <property type="entry name" value="Aldolase class I"/>
    <property type="match status" value="1"/>
</dbReference>
<comment type="caution">
    <text evidence="4">The sequence shown here is derived from an EMBL/GenBank/DDBJ whole genome shotgun (WGS) entry which is preliminary data.</text>
</comment>
<dbReference type="CDD" id="cd02803">
    <property type="entry name" value="OYE_like_FMN_family"/>
    <property type="match status" value="1"/>
</dbReference>
<dbReference type="PANTHER" id="PTHR43656">
    <property type="entry name" value="BINDING OXIDOREDUCTASE, PUTATIVE (AFU_ORTHOLOGUE AFUA_2G08260)-RELATED"/>
    <property type="match status" value="1"/>
</dbReference>
<evidence type="ECO:0000313" key="4">
    <source>
        <dbReference type="EMBL" id="RCK80338.1"/>
    </source>
</evidence>
<dbReference type="SUPFAM" id="SSF51395">
    <property type="entry name" value="FMN-linked oxidoreductases"/>
    <property type="match status" value="1"/>
</dbReference>
<keyword evidence="1" id="KW-0285">Flavoprotein</keyword>